<gene>
    <name evidence="1" type="ORF">EA795_17985</name>
</gene>
<dbReference type="RefSeq" id="WP_014853739.1">
    <property type="nucleotide sequence ID" value="NZ_DALYRC010000001.1"/>
</dbReference>
<evidence type="ECO:0000313" key="1">
    <source>
        <dbReference type="EMBL" id="RMH97595.1"/>
    </source>
</evidence>
<protein>
    <recommendedName>
        <fullName evidence="3">Transposase</fullName>
    </recommendedName>
</protein>
<sequence length="66" mass="7885">MDIAKHIHQMQHRSTPRRVDVAQHIHHNTAGRDWKRYERRLGKAEANEEAEFTYVNEHFEFDSNAA</sequence>
<accession>A0ABX9UW72</accession>
<proteinExistence type="predicted"/>
<evidence type="ECO:0008006" key="3">
    <source>
        <dbReference type="Google" id="ProtNLM"/>
    </source>
</evidence>
<organism evidence="1 2">
    <name type="scientific">Stutzerimonas nitrititolerans</name>
    <dbReference type="NCBI Taxonomy" id="2482751"/>
    <lineage>
        <taxon>Bacteria</taxon>
        <taxon>Pseudomonadati</taxon>
        <taxon>Pseudomonadota</taxon>
        <taxon>Gammaproteobacteria</taxon>
        <taxon>Pseudomonadales</taxon>
        <taxon>Pseudomonadaceae</taxon>
        <taxon>Stutzerimonas</taxon>
    </lineage>
</organism>
<comment type="caution">
    <text evidence="1">The sequence shown here is derived from an EMBL/GenBank/DDBJ whole genome shotgun (WGS) entry which is preliminary data.</text>
</comment>
<dbReference type="Proteomes" id="UP000269134">
    <property type="component" value="Unassembled WGS sequence"/>
</dbReference>
<keyword evidence="2" id="KW-1185">Reference proteome</keyword>
<dbReference type="EMBL" id="RFFL01000016">
    <property type="protein sequence ID" value="RMH97595.1"/>
    <property type="molecule type" value="Genomic_DNA"/>
</dbReference>
<reference evidence="1 2" key="1">
    <citation type="submission" date="2018-10" db="EMBL/GenBank/DDBJ databases">
        <title>Pseudomonas sp. GL14 genome.</title>
        <authorList>
            <person name="Peng J."/>
            <person name="Liu Z.-P."/>
        </authorList>
    </citation>
    <scope>NUCLEOTIDE SEQUENCE [LARGE SCALE GENOMIC DNA]</scope>
    <source>
        <strain evidence="1 2">GL14</strain>
    </source>
</reference>
<evidence type="ECO:0000313" key="2">
    <source>
        <dbReference type="Proteomes" id="UP000269134"/>
    </source>
</evidence>
<name>A0ABX9UW72_9GAMM</name>
<dbReference type="GeneID" id="84610931"/>